<dbReference type="Proteomes" id="UP000250321">
    <property type="component" value="Unassembled WGS sequence"/>
</dbReference>
<proteinExistence type="predicted"/>
<dbReference type="AlphaFoldDB" id="A0A314UDH1"/>
<dbReference type="EMBL" id="PJQY01003664">
    <property type="protein sequence ID" value="PQM35533.1"/>
    <property type="molecule type" value="Genomic_DNA"/>
</dbReference>
<keyword evidence="2" id="KW-1185">Reference proteome</keyword>
<sequence>MDKGLTFLDDPGVNSDSIWTRTFILGCLDKIKRHLLKAPGCGGLAGTKQGHNFSFTVSSSKVFWVSSLCPQESQTASKAIGSLYYAFKRLQSPGLPPAQSPSSISHELSGFQDPTVSNTMGSFRTSLKLNGLAH</sequence>
<protein>
    <submittedName>
        <fullName evidence="1">Uncharacterized protein</fullName>
    </submittedName>
</protein>
<gene>
    <name evidence="1" type="ORF">Pyn_27013</name>
</gene>
<evidence type="ECO:0000313" key="1">
    <source>
        <dbReference type="EMBL" id="PQM35533.1"/>
    </source>
</evidence>
<organism evidence="1 2">
    <name type="scientific">Prunus yedoensis var. nudiflora</name>
    <dbReference type="NCBI Taxonomy" id="2094558"/>
    <lineage>
        <taxon>Eukaryota</taxon>
        <taxon>Viridiplantae</taxon>
        <taxon>Streptophyta</taxon>
        <taxon>Embryophyta</taxon>
        <taxon>Tracheophyta</taxon>
        <taxon>Spermatophyta</taxon>
        <taxon>Magnoliopsida</taxon>
        <taxon>eudicotyledons</taxon>
        <taxon>Gunneridae</taxon>
        <taxon>Pentapetalae</taxon>
        <taxon>rosids</taxon>
        <taxon>fabids</taxon>
        <taxon>Rosales</taxon>
        <taxon>Rosaceae</taxon>
        <taxon>Amygdaloideae</taxon>
        <taxon>Amygdaleae</taxon>
        <taxon>Prunus</taxon>
    </lineage>
</organism>
<evidence type="ECO:0000313" key="2">
    <source>
        <dbReference type="Proteomes" id="UP000250321"/>
    </source>
</evidence>
<comment type="caution">
    <text evidence="1">The sequence shown here is derived from an EMBL/GenBank/DDBJ whole genome shotgun (WGS) entry which is preliminary data.</text>
</comment>
<accession>A0A314UDH1</accession>
<reference evidence="1 2" key="1">
    <citation type="submission" date="2018-02" db="EMBL/GenBank/DDBJ databases">
        <title>Draft genome of wild Prunus yedoensis var. nudiflora.</title>
        <authorList>
            <person name="Baek S."/>
            <person name="Kim J.-H."/>
            <person name="Choi K."/>
            <person name="Kim G.-B."/>
            <person name="Cho A."/>
            <person name="Jang H."/>
            <person name="Shin C.-H."/>
            <person name="Yu H.-J."/>
            <person name="Mun J.-H."/>
        </authorList>
    </citation>
    <scope>NUCLEOTIDE SEQUENCE [LARGE SCALE GENOMIC DNA]</scope>
    <source>
        <strain evidence="2">cv. Jeju island</strain>
        <tissue evidence="1">Leaf</tissue>
    </source>
</reference>
<name>A0A314UDH1_PRUYE</name>